<sequence>MQQWVNILATVVCSVLSALFSGLTIGFTSLDLFQLRLLSQADPQSSKDVINKRRAKRILPLRKDSNHLLVTLITCNSMVNAALVLFVGDIFDFTWGFVVSSIIITVFGEITPQTVFFKHQLLLCSTFSYFTRVLKILLFPITKPLSMALTMIVGGQSELVYNRQQWTALVDLQQEFGCEISDDEAKMLKGILKLSTISVESIMTPISEVFGVDADAVITGTSVANISRYGFSKIPILDKKRSQCIIGFLHVKDLLMIDAGSSYKVANLVEAIGKPTYAVDSDSGILTVLSHFKKDNTHIVAVRKVVDAQGDPEYSHVGIVTMDDVVNLILKDSESLDKRDSFSIARQRSGLSRLLDDKKDPRSFTINSILDVYPVGDPESILKLLELDDSQENINAVSRHKVYLIKPQVVLPHHKLTVILKGSVEEISVSDTAPELRTIDAPTVINKFSRSKNSRHKVYVTVTECEIVQIDSDEVCNRIDNRNEDETEIVIS</sequence>
<evidence type="ECO:0000259" key="3">
    <source>
        <dbReference type="PROSITE" id="PS51846"/>
    </source>
</evidence>
<dbReference type="Proteomes" id="UP000031512">
    <property type="component" value="Chromosome 1"/>
</dbReference>
<dbReference type="InterPro" id="IPR045095">
    <property type="entry name" value="ACDP"/>
</dbReference>
<dbReference type="InterPro" id="IPR002550">
    <property type="entry name" value="CNNM"/>
</dbReference>
<dbReference type="InterPro" id="IPR046342">
    <property type="entry name" value="CBS_dom_sf"/>
</dbReference>
<feature type="domain" description="CNNM transmembrane" evidence="3">
    <location>
        <begin position="1"/>
        <end position="184"/>
    </location>
</feature>
<dbReference type="PANTHER" id="PTHR12064:SF94">
    <property type="entry name" value="UNEXTENDED PROTEIN"/>
    <property type="match status" value="1"/>
</dbReference>
<evidence type="ECO:0000256" key="1">
    <source>
        <dbReference type="PROSITE-ProRule" id="PRU01193"/>
    </source>
</evidence>
<proteinExistence type="predicted"/>
<dbReference type="PANTHER" id="PTHR12064">
    <property type="entry name" value="METAL TRANSPORTER CNNM"/>
    <property type="match status" value="1"/>
</dbReference>
<dbReference type="KEGG" id="beq:BEWA_023520"/>
<keyword evidence="1 2" id="KW-0812">Transmembrane</keyword>
<dbReference type="STRING" id="1537102.L0AW90"/>
<keyword evidence="5" id="KW-1185">Reference proteome</keyword>
<keyword evidence="1 2" id="KW-0472">Membrane</keyword>
<dbReference type="OrthoDB" id="5353557at2759"/>
<name>L0AW90_THEEQ</name>
<evidence type="ECO:0000313" key="5">
    <source>
        <dbReference type="Proteomes" id="UP000031512"/>
    </source>
</evidence>
<protein>
    <recommendedName>
        <fullName evidence="3">CNNM transmembrane domain-containing protein</fullName>
    </recommendedName>
</protein>
<dbReference type="GeneID" id="15806879"/>
<dbReference type="Pfam" id="PF01595">
    <property type="entry name" value="CNNM"/>
    <property type="match status" value="1"/>
</dbReference>
<organism evidence="4 5">
    <name type="scientific">Theileria equi strain WA</name>
    <dbReference type="NCBI Taxonomy" id="1537102"/>
    <lineage>
        <taxon>Eukaryota</taxon>
        <taxon>Sar</taxon>
        <taxon>Alveolata</taxon>
        <taxon>Apicomplexa</taxon>
        <taxon>Aconoidasida</taxon>
        <taxon>Piroplasmida</taxon>
        <taxon>Theileriidae</taxon>
        <taxon>Theileria</taxon>
    </lineage>
</organism>
<dbReference type="eggNOG" id="KOG2118">
    <property type="taxonomic scope" value="Eukaryota"/>
</dbReference>
<feature type="transmembrane region" description="Helical" evidence="2">
    <location>
        <begin position="66"/>
        <end position="87"/>
    </location>
</feature>
<feature type="transmembrane region" description="Helical" evidence="2">
    <location>
        <begin position="93"/>
        <end position="110"/>
    </location>
</feature>
<evidence type="ECO:0000313" key="4">
    <source>
        <dbReference type="EMBL" id="AFZ79503.1"/>
    </source>
</evidence>
<accession>L0AW90</accession>
<dbReference type="PROSITE" id="PS51846">
    <property type="entry name" value="CNNM"/>
    <property type="match status" value="1"/>
</dbReference>
<reference evidence="4 5" key="1">
    <citation type="journal article" date="2012" name="BMC Genomics">
        <title>Comparative genomic analysis and phylogenetic position of Theileria equi.</title>
        <authorList>
            <person name="Kappmeyer L.S."/>
            <person name="Thiagarajan M."/>
            <person name="Herndon D.R."/>
            <person name="Ramsay J.D."/>
            <person name="Caler E."/>
            <person name="Djikeng A."/>
            <person name="Gillespie J.J."/>
            <person name="Lau A.O."/>
            <person name="Roalson E.H."/>
            <person name="Silva J.C."/>
            <person name="Silva M.G."/>
            <person name="Suarez C.E."/>
            <person name="Ueti M.W."/>
            <person name="Nene V.M."/>
            <person name="Mealey R.H."/>
            <person name="Knowles D.P."/>
            <person name="Brayton K.A."/>
        </authorList>
    </citation>
    <scope>NUCLEOTIDE SEQUENCE [LARGE SCALE GENOMIC DNA]</scope>
    <source>
        <strain evidence="4 5">WA</strain>
    </source>
</reference>
<dbReference type="GO" id="GO:0010960">
    <property type="term" value="P:magnesium ion homeostasis"/>
    <property type="evidence" value="ECO:0007669"/>
    <property type="project" value="InterPro"/>
</dbReference>
<dbReference type="SUPFAM" id="SSF54631">
    <property type="entry name" value="CBS-domain pair"/>
    <property type="match status" value="1"/>
</dbReference>
<keyword evidence="1 2" id="KW-1133">Transmembrane helix</keyword>
<gene>
    <name evidence="4" type="ORF">BEWA_023520</name>
</gene>
<dbReference type="Gene3D" id="3.10.580.10">
    <property type="entry name" value="CBS-domain"/>
    <property type="match status" value="1"/>
</dbReference>
<dbReference type="EMBL" id="CP001669">
    <property type="protein sequence ID" value="AFZ79503.1"/>
    <property type="molecule type" value="Genomic_DNA"/>
</dbReference>
<dbReference type="VEuPathDB" id="PiroplasmaDB:BEWA_023520"/>
<dbReference type="RefSeq" id="XP_004829169.1">
    <property type="nucleotide sequence ID" value="XM_004829112.1"/>
</dbReference>
<evidence type="ECO:0000256" key="2">
    <source>
        <dbReference type="SAM" id="Phobius"/>
    </source>
</evidence>
<dbReference type="GO" id="GO:0016020">
    <property type="term" value="C:membrane"/>
    <property type="evidence" value="ECO:0007669"/>
    <property type="project" value="UniProtKB-UniRule"/>
</dbReference>
<dbReference type="AlphaFoldDB" id="L0AW90"/>
<feature type="transmembrane region" description="Helical" evidence="2">
    <location>
        <begin position="6"/>
        <end position="30"/>
    </location>
</feature>